<dbReference type="InterPro" id="IPR043168">
    <property type="entry name" value="DegV_C"/>
</dbReference>
<accession>A0A7G9RY97</accession>
<dbReference type="PANTHER" id="PTHR33434">
    <property type="entry name" value="DEGV DOMAIN-CONTAINING PROTEIN DR_1986-RELATED"/>
    <property type="match status" value="1"/>
</dbReference>
<dbReference type="InterPro" id="IPR050270">
    <property type="entry name" value="DegV_domain_contain"/>
</dbReference>
<dbReference type="EMBL" id="CP060715">
    <property type="protein sequence ID" value="QNN60572.1"/>
    <property type="molecule type" value="Genomic_DNA"/>
</dbReference>
<keyword evidence="4" id="KW-1185">Reference proteome</keyword>
<dbReference type="RefSeq" id="WP_187533698.1">
    <property type="nucleotide sequence ID" value="NZ_CBCSHU010000016.1"/>
</dbReference>
<reference evidence="3 4" key="1">
    <citation type="submission" date="2020-08" db="EMBL/GenBank/DDBJ databases">
        <title>Genome sequence of Erysipelothrix inopinata DSM 15511T.</title>
        <authorList>
            <person name="Hyun D.-W."/>
            <person name="Bae J.-W."/>
        </authorList>
    </citation>
    <scope>NUCLEOTIDE SEQUENCE [LARGE SCALE GENOMIC DNA]</scope>
    <source>
        <strain evidence="3 4">DSM 15511</strain>
    </source>
</reference>
<dbReference type="AlphaFoldDB" id="A0A7G9RY97"/>
<protein>
    <submittedName>
        <fullName evidence="3">DegV family protein</fullName>
    </submittedName>
</protein>
<organism evidence="3 4">
    <name type="scientific">Erysipelothrix inopinata</name>
    <dbReference type="NCBI Taxonomy" id="225084"/>
    <lineage>
        <taxon>Bacteria</taxon>
        <taxon>Bacillati</taxon>
        <taxon>Bacillota</taxon>
        <taxon>Erysipelotrichia</taxon>
        <taxon>Erysipelotrichales</taxon>
        <taxon>Erysipelotrichaceae</taxon>
        <taxon>Erysipelothrix</taxon>
    </lineage>
</organism>
<evidence type="ECO:0000256" key="1">
    <source>
        <dbReference type="ARBA" id="ARBA00003238"/>
    </source>
</evidence>
<dbReference type="Gene3D" id="3.30.1180.10">
    <property type="match status" value="1"/>
</dbReference>
<sequence>MSDYILSCCSTADLDAPYFKEKDINVVYFHYTLDGVEYVDDLGQSMPFDEFYKRLSEGSETQTSQVSPGEFENYFRPFLEKGQDILHVSLSSGLSGVFNSAEIARELLLEEFPERKIFLVDSLGASSGYGLFMDTLANLKNEGMELEALYQWASDNRLKMHHWFFSTDLSFYVKGGRITKTQATIATSLNIIPVLNMNSKGQLTPQYKVRGRKKVERKMLEEMTNHAQEGVDYRGKCFISQSAFYDEAQTLATLIEEKFPNLDGPVKINSIGTTIGSHTGPGTIALFFWGDERID</sequence>
<proteinExistence type="predicted"/>
<evidence type="ECO:0000256" key="2">
    <source>
        <dbReference type="ARBA" id="ARBA00023121"/>
    </source>
</evidence>
<keyword evidence="2" id="KW-0446">Lipid-binding</keyword>
<name>A0A7G9RY97_9FIRM</name>
<dbReference type="NCBIfam" id="TIGR00762">
    <property type="entry name" value="DegV"/>
    <property type="match status" value="1"/>
</dbReference>
<dbReference type="Gene3D" id="2.20.28.50">
    <property type="entry name" value="degv family protein"/>
    <property type="match status" value="1"/>
</dbReference>
<dbReference type="PANTHER" id="PTHR33434:SF3">
    <property type="entry name" value="DEGV DOMAIN-CONTAINING PROTEIN YITS"/>
    <property type="match status" value="1"/>
</dbReference>
<dbReference type="KEGG" id="eio:H9L01_09395"/>
<dbReference type="GO" id="GO:0008289">
    <property type="term" value="F:lipid binding"/>
    <property type="evidence" value="ECO:0007669"/>
    <property type="project" value="UniProtKB-KW"/>
</dbReference>
<dbReference type="PROSITE" id="PS51482">
    <property type="entry name" value="DEGV"/>
    <property type="match status" value="1"/>
</dbReference>
<evidence type="ECO:0000313" key="4">
    <source>
        <dbReference type="Proteomes" id="UP000515928"/>
    </source>
</evidence>
<gene>
    <name evidence="3" type="ORF">H9L01_09395</name>
</gene>
<comment type="function">
    <text evidence="1">May bind long-chain fatty acids, such as palmitate, and may play a role in lipid transport or fatty acid metabolism.</text>
</comment>
<dbReference type="SUPFAM" id="SSF82549">
    <property type="entry name" value="DAK1/DegV-like"/>
    <property type="match status" value="1"/>
</dbReference>
<dbReference type="Gene3D" id="3.40.50.10440">
    <property type="entry name" value="Dihydroxyacetone kinase, domain 1"/>
    <property type="match status" value="1"/>
</dbReference>
<dbReference type="Pfam" id="PF02645">
    <property type="entry name" value="DegV"/>
    <property type="match status" value="1"/>
</dbReference>
<evidence type="ECO:0000313" key="3">
    <source>
        <dbReference type="EMBL" id="QNN60572.1"/>
    </source>
</evidence>
<dbReference type="InterPro" id="IPR003797">
    <property type="entry name" value="DegV"/>
</dbReference>
<dbReference type="Proteomes" id="UP000515928">
    <property type="component" value="Chromosome"/>
</dbReference>